<dbReference type="InterPro" id="IPR052345">
    <property type="entry name" value="Rad_response_metalloprotease"/>
</dbReference>
<dbReference type="InterPro" id="IPR010982">
    <property type="entry name" value="Lambda_DNA-bd_dom_sf"/>
</dbReference>
<dbReference type="SUPFAM" id="SSF47413">
    <property type="entry name" value="lambda repressor-like DNA-binding domains"/>
    <property type="match status" value="1"/>
</dbReference>
<dbReference type="SMART" id="SM00530">
    <property type="entry name" value="HTH_XRE"/>
    <property type="match status" value="1"/>
</dbReference>
<reference evidence="3" key="1">
    <citation type="submission" date="2018-06" db="EMBL/GenBank/DDBJ databases">
        <authorList>
            <person name="Zhirakovskaya E."/>
        </authorList>
    </citation>
    <scope>NUCLEOTIDE SEQUENCE</scope>
</reference>
<evidence type="ECO:0000313" key="3">
    <source>
        <dbReference type="EMBL" id="VAW24336.1"/>
    </source>
</evidence>
<dbReference type="Gene3D" id="1.10.10.2910">
    <property type="match status" value="1"/>
</dbReference>
<evidence type="ECO:0000256" key="1">
    <source>
        <dbReference type="ARBA" id="ARBA00007227"/>
    </source>
</evidence>
<sequence length="366" mass="42455">MARINVNINPNVLLWARQEAGYNVDEVAEKLSVNSDRYNDWEKKGKDIPFGKLQNMATYYKRQLAVFFLPEVPTKIKKPKDFRNLSPANSLLPKEILLTLRRSAYLQRIANDLEGENYWSKKLGWIKNIEKLTNEADIIAQLRELIGIDIDQQLKWASESVAYRNWRTAIEEKLGILIFQFSMPMEELQGFCMTDNLPYIIVTNSNHSYTGRIFTIFHELAHIIHHQSGMCLVDRVEQNQKEEWACNTFAGSFLAPLNTIIPTDDLEKIGTYSRKLKVSREVYLRRLKEERLLPDVKFYALLDEIKATYKKKSKSKGFVLPEVKSRASRGETFYNIVFEAIGTNRINYTDAAHALGLRVNRLINEI</sequence>
<dbReference type="PANTHER" id="PTHR43236:SF2">
    <property type="entry name" value="BLL0069 PROTEIN"/>
    <property type="match status" value="1"/>
</dbReference>
<accession>A0A3B0UX19</accession>
<dbReference type="InterPro" id="IPR001387">
    <property type="entry name" value="Cro/C1-type_HTH"/>
</dbReference>
<dbReference type="GO" id="GO:0003677">
    <property type="term" value="F:DNA binding"/>
    <property type="evidence" value="ECO:0007669"/>
    <property type="project" value="InterPro"/>
</dbReference>
<dbReference type="PANTHER" id="PTHR43236">
    <property type="entry name" value="ANTITOXIN HIGA1"/>
    <property type="match status" value="1"/>
</dbReference>
<comment type="similarity">
    <text evidence="1">Belongs to the short-chain fatty acyl-CoA assimilation regulator (ScfR) family.</text>
</comment>
<evidence type="ECO:0000259" key="2">
    <source>
        <dbReference type="PROSITE" id="PS50943"/>
    </source>
</evidence>
<proteinExistence type="inferred from homology"/>
<dbReference type="PROSITE" id="PS50943">
    <property type="entry name" value="HTH_CROC1"/>
    <property type="match status" value="1"/>
</dbReference>
<organism evidence="3">
    <name type="scientific">hydrothermal vent metagenome</name>
    <dbReference type="NCBI Taxonomy" id="652676"/>
    <lineage>
        <taxon>unclassified sequences</taxon>
        <taxon>metagenomes</taxon>
        <taxon>ecological metagenomes</taxon>
    </lineage>
</organism>
<name>A0A3B0UX19_9ZZZZ</name>
<dbReference type="CDD" id="cd00093">
    <property type="entry name" value="HTH_XRE"/>
    <property type="match status" value="1"/>
</dbReference>
<dbReference type="Pfam" id="PF06114">
    <property type="entry name" value="Peptidase_M78"/>
    <property type="match status" value="1"/>
</dbReference>
<dbReference type="EMBL" id="UOEP01000210">
    <property type="protein sequence ID" value="VAW24336.1"/>
    <property type="molecule type" value="Genomic_DNA"/>
</dbReference>
<protein>
    <recommendedName>
        <fullName evidence="2">HTH cro/C1-type domain-containing protein</fullName>
    </recommendedName>
</protein>
<feature type="domain" description="HTH cro/C1-type" evidence="2">
    <location>
        <begin position="16"/>
        <end position="67"/>
    </location>
</feature>
<dbReference type="Gene3D" id="1.10.260.40">
    <property type="entry name" value="lambda repressor-like DNA-binding domains"/>
    <property type="match status" value="1"/>
</dbReference>
<gene>
    <name evidence="3" type="ORF">MNBD_BACTEROID01-2058</name>
</gene>
<dbReference type="AlphaFoldDB" id="A0A3B0UX19"/>
<dbReference type="InterPro" id="IPR010359">
    <property type="entry name" value="IrrE_HExxH"/>
</dbReference>